<dbReference type="AlphaFoldDB" id="A0A2Z7CPN7"/>
<dbReference type="Pfam" id="PF12428">
    <property type="entry name" value="DUF3675"/>
    <property type="match status" value="1"/>
</dbReference>
<accession>A0A2Z7CPN7</accession>
<evidence type="ECO:0000313" key="4">
    <source>
        <dbReference type="Proteomes" id="UP000250235"/>
    </source>
</evidence>
<name>A0A2Z7CPN7_9LAMI</name>
<dbReference type="Proteomes" id="UP000250235">
    <property type="component" value="Unassembled WGS sequence"/>
</dbReference>
<keyword evidence="1" id="KW-0472">Membrane</keyword>
<dbReference type="OrthoDB" id="264354at2759"/>
<feature type="non-terminal residue" evidence="3">
    <location>
        <position position="1"/>
    </location>
</feature>
<keyword evidence="4" id="KW-1185">Reference proteome</keyword>
<keyword evidence="2" id="KW-0732">Signal</keyword>
<keyword evidence="1" id="KW-0812">Transmembrane</keyword>
<evidence type="ECO:0000313" key="3">
    <source>
        <dbReference type="EMBL" id="KZV46756.1"/>
    </source>
</evidence>
<dbReference type="InterPro" id="IPR022143">
    <property type="entry name" value="DUF3675"/>
</dbReference>
<evidence type="ECO:0000256" key="2">
    <source>
        <dbReference type="SAM" id="SignalP"/>
    </source>
</evidence>
<dbReference type="EMBL" id="KQ995385">
    <property type="protein sequence ID" value="KZV46756.1"/>
    <property type="molecule type" value="Genomic_DNA"/>
</dbReference>
<organism evidence="3 4">
    <name type="scientific">Dorcoceras hygrometricum</name>
    <dbReference type="NCBI Taxonomy" id="472368"/>
    <lineage>
        <taxon>Eukaryota</taxon>
        <taxon>Viridiplantae</taxon>
        <taxon>Streptophyta</taxon>
        <taxon>Embryophyta</taxon>
        <taxon>Tracheophyta</taxon>
        <taxon>Spermatophyta</taxon>
        <taxon>Magnoliopsida</taxon>
        <taxon>eudicotyledons</taxon>
        <taxon>Gunneridae</taxon>
        <taxon>Pentapetalae</taxon>
        <taxon>asterids</taxon>
        <taxon>lamiids</taxon>
        <taxon>Lamiales</taxon>
        <taxon>Gesneriaceae</taxon>
        <taxon>Didymocarpoideae</taxon>
        <taxon>Trichosporeae</taxon>
        <taxon>Loxocarpinae</taxon>
        <taxon>Dorcoceras</taxon>
    </lineage>
</organism>
<protein>
    <submittedName>
        <fullName evidence="3">Uncharacterized protein</fullName>
    </submittedName>
</protein>
<feature type="chain" id="PRO_5016280842" evidence="2">
    <location>
        <begin position="18"/>
        <end position="85"/>
    </location>
</feature>
<evidence type="ECO:0000256" key="1">
    <source>
        <dbReference type="SAM" id="Phobius"/>
    </source>
</evidence>
<feature type="transmembrane region" description="Helical" evidence="1">
    <location>
        <begin position="24"/>
        <end position="47"/>
    </location>
</feature>
<reference evidence="3 4" key="1">
    <citation type="journal article" date="2015" name="Proc. Natl. Acad. Sci. U.S.A.">
        <title>The resurrection genome of Boea hygrometrica: A blueprint for survival of dehydration.</title>
        <authorList>
            <person name="Xiao L."/>
            <person name="Yang G."/>
            <person name="Zhang L."/>
            <person name="Yang X."/>
            <person name="Zhao S."/>
            <person name="Ji Z."/>
            <person name="Zhou Q."/>
            <person name="Hu M."/>
            <person name="Wang Y."/>
            <person name="Chen M."/>
            <person name="Xu Y."/>
            <person name="Jin H."/>
            <person name="Xiao X."/>
            <person name="Hu G."/>
            <person name="Bao F."/>
            <person name="Hu Y."/>
            <person name="Wan P."/>
            <person name="Li L."/>
            <person name="Deng X."/>
            <person name="Kuang T."/>
            <person name="Xiang C."/>
            <person name="Zhu J.K."/>
            <person name="Oliver M.J."/>
            <person name="He Y."/>
        </authorList>
    </citation>
    <scope>NUCLEOTIDE SEQUENCE [LARGE SCALE GENOMIC DNA]</scope>
    <source>
        <strain evidence="4">cv. XS01</strain>
    </source>
</reference>
<sequence length="85" mass="9801">LQFSALLLIRHVYAVLAVDDVEGYPFSLLTVLIVKISGIVFPMYILLRIFSALLDAVRHHSQVTPWEKLWDLLTILVKFRLSHVQ</sequence>
<gene>
    <name evidence="3" type="ORF">F511_36572</name>
</gene>
<feature type="signal peptide" evidence="2">
    <location>
        <begin position="1"/>
        <end position="17"/>
    </location>
</feature>
<proteinExistence type="predicted"/>
<keyword evidence="1" id="KW-1133">Transmembrane helix</keyword>